<keyword evidence="1" id="KW-1133">Transmembrane helix</keyword>
<name>A0A7V1I3E6_DESA2</name>
<dbReference type="Proteomes" id="UP000886268">
    <property type="component" value="Unassembled WGS sequence"/>
</dbReference>
<feature type="transmembrane region" description="Helical" evidence="1">
    <location>
        <begin position="6"/>
        <end position="28"/>
    </location>
</feature>
<dbReference type="AlphaFoldDB" id="A0A7V1I3E6"/>
<gene>
    <name evidence="2" type="ORF">ENJ03_00770</name>
</gene>
<protein>
    <submittedName>
        <fullName evidence="2">MetS family NSS transporter small subunit</fullName>
    </submittedName>
</protein>
<keyword evidence="1" id="KW-0472">Membrane</keyword>
<accession>A0A7V1I3E6</accession>
<comment type="caution">
    <text evidence="2">The sequence shown here is derived from an EMBL/GenBank/DDBJ whole genome shotgun (WGS) entry which is preliminary data.</text>
</comment>
<proteinExistence type="predicted"/>
<evidence type="ECO:0000256" key="1">
    <source>
        <dbReference type="SAM" id="Phobius"/>
    </source>
</evidence>
<reference evidence="2" key="1">
    <citation type="journal article" date="2020" name="mSystems">
        <title>Genome- and Community-Level Interaction Insights into Carbon Utilization and Element Cycling Functions of Hydrothermarchaeota in Hydrothermal Sediment.</title>
        <authorList>
            <person name="Zhou Z."/>
            <person name="Liu Y."/>
            <person name="Xu W."/>
            <person name="Pan J."/>
            <person name="Luo Z.H."/>
            <person name="Li M."/>
        </authorList>
    </citation>
    <scope>NUCLEOTIDE SEQUENCE [LARGE SCALE GENOMIC DNA]</scope>
    <source>
        <strain evidence="2">HyVt-45</strain>
    </source>
</reference>
<dbReference type="NCBIfam" id="NF033493">
    <property type="entry name" value="MetS_like_NSS"/>
    <property type="match status" value="1"/>
</dbReference>
<keyword evidence="1" id="KW-0812">Transmembrane</keyword>
<organism evidence="2">
    <name type="scientific">Desulfofervidus auxilii</name>
    <dbReference type="NCBI Taxonomy" id="1621989"/>
    <lineage>
        <taxon>Bacteria</taxon>
        <taxon>Pseudomonadati</taxon>
        <taxon>Thermodesulfobacteriota</taxon>
        <taxon>Candidatus Desulfofervidia</taxon>
        <taxon>Candidatus Desulfofervidales</taxon>
        <taxon>Candidatus Desulfofervidaceae</taxon>
        <taxon>Candidatus Desulfofervidus</taxon>
    </lineage>
</organism>
<dbReference type="EMBL" id="DRKW01000042">
    <property type="protein sequence ID" value="HEB73740.1"/>
    <property type="molecule type" value="Genomic_DNA"/>
</dbReference>
<sequence length="41" mass="4306">MPLSAIIMLIFGVLVLYGGLAVCIAIALKSQKKGENKSEEG</sequence>
<evidence type="ECO:0000313" key="2">
    <source>
        <dbReference type="EMBL" id="HEB73740.1"/>
    </source>
</evidence>